<gene>
    <name evidence="1" type="ORF">LV75_002544</name>
</gene>
<dbReference type="SUPFAM" id="SSF52540">
    <property type="entry name" value="P-loop containing nucleoside triphosphate hydrolases"/>
    <property type="match status" value="1"/>
</dbReference>
<dbReference type="RefSeq" id="WP_253887035.1">
    <property type="nucleotide sequence ID" value="NZ_JAMTCO010000006.1"/>
</dbReference>
<dbReference type="InterPro" id="IPR011990">
    <property type="entry name" value="TPR-like_helical_dom_sf"/>
</dbReference>
<dbReference type="Pfam" id="PF13424">
    <property type="entry name" value="TPR_12"/>
    <property type="match status" value="1"/>
</dbReference>
<organism evidence="1 2">
    <name type="scientific">Actinokineospora diospyrosa</name>
    <dbReference type="NCBI Taxonomy" id="103728"/>
    <lineage>
        <taxon>Bacteria</taxon>
        <taxon>Bacillati</taxon>
        <taxon>Actinomycetota</taxon>
        <taxon>Actinomycetes</taxon>
        <taxon>Pseudonocardiales</taxon>
        <taxon>Pseudonocardiaceae</taxon>
        <taxon>Actinokineospora</taxon>
    </lineage>
</organism>
<evidence type="ECO:0000313" key="1">
    <source>
        <dbReference type="EMBL" id="MCP2270043.1"/>
    </source>
</evidence>
<dbReference type="Gene3D" id="1.25.40.10">
    <property type="entry name" value="Tetratricopeptide repeat domain"/>
    <property type="match status" value="1"/>
</dbReference>
<evidence type="ECO:0000313" key="2">
    <source>
        <dbReference type="Proteomes" id="UP001205185"/>
    </source>
</evidence>
<keyword evidence="2" id="KW-1185">Reference proteome</keyword>
<dbReference type="SUPFAM" id="SSF48452">
    <property type="entry name" value="TPR-like"/>
    <property type="match status" value="1"/>
</dbReference>
<accession>A0ABT1IBN3</accession>
<dbReference type="Proteomes" id="UP001205185">
    <property type="component" value="Unassembled WGS sequence"/>
</dbReference>
<reference evidence="1 2" key="1">
    <citation type="submission" date="2022-06" db="EMBL/GenBank/DDBJ databases">
        <title>Genomic Encyclopedia of Archaeal and Bacterial Type Strains, Phase II (KMG-II): from individual species to whole genera.</title>
        <authorList>
            <person name="Goeker M."/>
        </authorList>
    </citation>
    <scope>NUCLEOTIDE SEQUENCE [LARGE SCALE GENOMIC DNA]</scope>
    <source>
        <strain evidence="1 2">DSM 44255</strain>
    </source>
</reference>
<dbReference type="Gene3D" id="3.40.50.300">
    <property type="entry name" value="P-loop containing nucleotide triphosphate hydrolases"/>
    <property type="match status" value="1"/>
</dbReference>
<proteinExistence type="predicted"/>
<dbReference type="InterPro" id="IPR019734">
    <property type="entry name" value="TPR_rpt"/>
</dbReference>
<comment type="caution">
    <text evidence="1">The sequence shown here is derived from an EMBL/GenBank/DDBJ whole genome shotgun (WGS) entry which is preliminary data.</text>
</comment>
<dbReference type="PANTHER" id="PTHR47691:SF3">
    <property type="entry name" value="HTH-TYPE TRANSCRIPTIONAL REGULATOR RV0890C-RELATED"/>
    <property type="match status" value="1"/>
</dbReference>
<name>A0ABT1IBN3_9PSEU</name>
<dbReference type="EMBL" id="JAMTCO010000006">
    <property type="protein sequence ID" value="MCP2270043.1"/>
    <property type="molecule type" value="Genomic_DNA"/>
</dbReference>
<dbReference type="InterPro" id="IPR027417">
    <property type="entry name" value="P-loop_NTPase"/>
</dbReference>
<dbReference type="PANTHER" id="PTHR47691">
    <property type="entry name" value="REGULATOR-RELATED"/>
    <property type="match status" value="1"/>
</dbReference>
<sequence length="691" mass="74409">MGARNEVAGGVTGSVVQATTINQVVIGRPDTVPLPRQSPAGVRDFVGRARELATLDALLDSPSATVAAVDGTAGVGKTTLVVRWAHRVQDRFPDGTLFANLRGHGPSAPLAPGLVLSSFLYALGIAEERIPADLDTQTTLYRSMLSGRRVLVLLDNAVSPEQVRPLLPAAPGSLAVVTSRRAMTGLVITEAAHRIPLGLLTDDESTAFVRGIVGARDIEPRDLVRACARLPLALRVAATHLAVRPDLRVADVIAEITADPGAVNGLSDGSSEIRTIFEWSYTSLAPPLARTFRRLGLHPGTEFSVLAVAALTGLGSTQATRHLVALSDLHLVEPSGRERYQAHDLLHAYAAQCAERDETAEDRRAATMAVLTRYARTATAADRLLFPGNASLVIDLAKVDEPAVVRDRAEALTWLSTELTTLQAALRLTEQLEAHPLTMAIAGAMRFLATRPRATLRVRAEAETAGIAAAQACGATTFEITFRIRRGDTHQQMESWVKSDTDHRDAYALAERVGDTILRGEALCALGRTAVLQERHADAEPYYRQALPLLRDVRGGSVEAAVHANLSVITTKLGRHAEALDHAEHELAFRLALGSPPGVAHARHNIAVALQGLGDHQRALDLCREVEACYRVSAGWDQELAEVLMTMTRLHYHLHHRDEAVRCFSEAADILLAFDAPRPSLHDHLKAADDG</sequence>
<dbReference type="PRINTS" id="PR00364">
    <property type="entry name" value="DISEASERSIST"/>
</dbReference>
<dbReference type="Pfam" id="PF13374">
    <property type="entry name" value="TPR_10"/>
    <property type="match status" value="1"/>
</dbReference>
<dbReference type="SMART" id="SM00028">
    <property type="entry name" value="TPR"/>
    <property type="match status" value="3"/>
</dbReference>
<protein>
    <submittedName>
        <fullName evidence="1">Tetratricopeptide repeat-containing protein</fullName>
    </submittedName>
</protein>